<protein>
    <submittedName>
        <fullName evidence="2">Short-chain dehydrogenase/reductase SDR</fullName>
    </submittedName>
</protein>
<dbReference type="Gene3D" id="3.40.50.720">
    <property type="entry name" value="NAD(P)-binding Rossmann-like Domain"/>
    <property type="match status" value="1"/>
</dbReference>
<keyword evidence="1" id="KW-0560">Oxidoreductase</keyword>
<accession>A0A1X2HPY2</accession>
<dbReference type="OrthoDB" id="3819888at2759"/>
<sequence>MTFPENLKDKAFIVTGGASGLGEQVARTLHKNGAHVIIFDINVMRGNAVSGELGDRVSFYKVDVRCERTVQEMVEAACTACTVSLAGAILCSGVVLPPGNAVGYGPDRVLTSIAQFKAVVDINLIGTYNVAQHVAARLIENKPYNDDGERGVIITTSSLLGLDGVLTAYATSKAGVAGLTLPLARELSPFGVRVVSVAPGPFDTPLVQTDGLAQSAPSCLFPKRYGKPDEFASLVLHVLENPMLNGSVLRLDGGLRAIYQ</sequence>
<dbReference type="GO" id="GO:0016491">
    <property type="term" value="F:oxidoreductase activity"/>
    <property type="evidence" value="ECO:0007669"/>
    <property type="project" value="UniProtKB-KW"/>
</dbReference>
<evidence type="ECO:0000313" key="2">
    <source>
        <dbReference type="EMBL" id="ORZ01455.1"/>
    </source>
</evidence>
<reference evidence="2 3" key="1">
    <citation type="submission" date="2016-07" db="EMBL/GenBank/DDBJ databases">
        <title>Pervasive Adenine N6-methylation of Active Genes in Fungi.</title>
        <authorList>
            <consortium name="DOE Joint Genome Institute"/>
            <person name="Mondo S.J."/>
            <person name="Dannebaum R.O."/>
            <person name="Kuo R.C."/>
            <person name="Labutti K."/>
            <person name="Haridas S."/>
            <person name="Kuo A."/>
            <person name="Salamov A."/>
            <person name="Ahrendt S.R."/>
            <person name="Lipzen A."/>
            <person name="Sullivan W."/>
            <person name="Andreopoulos W.B."/>
            <person name="Clum A."/>
            <person name="Lindquist E."/>
            <person name="Daum C."/>
            <person name="Ramamoorthy G.K."/>
            <person name="Gryganskyi A."/>
            <person name="Culley D."/>
            <person name="Magnuson J.K."/>
            <person name="James T.Y."/>
            <person name="O'Malley M.A."/>
            <person name="Stajich J.E."/>
            <person name="Spatafora J.W."/>
            <person name="Visel A."/>
            <person name="Grigoriev I.V."/>
        </authorList>
    </citation>
    <scope>NUCLEOTIDE SEQUENCE [LARGE SCALE GENOMIC DNA]</scope>
    <source>
        <strain evidence="2 3">NRRL 2496</strain>
    </source>
</reference>
<keyword evidence="3" id="KW-1185">Reference proteome</keyword>
<organism evidence="2 3">
    <name type="scientific">Syncephalastrum racemosum</name>
    <name type="common">Filamentous fungus</name>
    <dbReference type="NCBI Taxonomy" id="13706"/>
    <lineage>
        <taxon>Eukaryota</taxon>
        <taxon>Fungi</taxon>
        <taxon>Fungi incertae sedis</taxon>
        <taxon>Mucoromycota</taxon>
        <taxon>Mucoromycotina</taxon>
        <taxon>Mucoromycetes</taxon>
        <taxon>Mucorales</taxon>
        <taxon>Syncephalastraceae</taxon>
        <taxon>Syncephalastrum</taxon>
    </lineage>
</organism>
<dbReference type="AlphaFoldDB" id="A0A1X2HPY2"/>
<dbReference type="EMBL" id="MCGN01000002">
    <property type="protein sequence ID" value="ORZ01455.1"/>
    <property type="molecule type" value="Genomic_DNA"/>
</dbReference>
<evidence type="ECO:0000256" key="1">
    <source>
        <dbReference type="ARBA" id="ARBA00023002"/>
    </source>
</evidence>
<dbReference type="InterPro" id="IPR036291">
    <property type="entry name" value="NAD(P)-bd_dom_sf"/>
</dbReference>
<dbReference type="Pfam" id="PF00106">
    <property type="entry name" value="adh_short"/>
    <property type="match status" value="1"/>
</dbReference>
<dbReference type="InParanoid" id="A0A1X2HPY2"/>
<dbReference type="PANTHER" id="PTHR43658">
    <property type="entry name" value="SHORT-CHAIN DEHYDROGENASE/REDUCTASE"/>
    <property type="match status" value="1"/>
</dbReference>
<dbReference type="OMA" id="WAQRTIG"/>
<proteinExistence type="predicted"/>
<gene>
    <name evidence="2" type="ORF">BCR43DRAFT_512328</name>
</gene>
<dbReference type="Proteomes" id="UP000242180">
    <property type="component" value="Unassembled WGS sequence"/>
</dbReference>
<comment type="caution">
    <text evidence="2">The sequence shown here is derived from an EMBL/GenBank/DDBJ whole genome shotgun (WGS) entry which is preliminary data.</text>
</comment>
<dbReference type="PRINTS" id="PR00081">
    <property type="entry name" value="GDHRDH"/>
</dbReference>
<evidence type="ECO:0000313" key="3">
    <source>
        <dbReference type="Proteomes" id="UP000242180"/>
    </source>
</evidence>
<dbReference type="InterPro" id="IPR002347">
    <property type="entry name" value="SDR_fam"/>
</dbReference>
<dbReference type="SUPFAM" id="SSF51735">
    <property type="entry name" value="NAD(P)-binding Rossmann-fold domains"/>
    <property type="match status" value="1"/>
</dbReference>
<dbReference type="STRING" id="13706.A0A1X2HPY2"/>
<dbReference type="PANTHER" id="PTHR43658:SF8">
    <property type="entry name" value="17-BETA-HYDROXYSTEROID DEHYDROGENASE 14-RELATED"/>
    <property type="match status" value="1"/>
</dbReference>
<name>A0A1X2HPY2_SYNRA</name>